<evidence type="ECO:0000313" key="10">
    <source>
        <dbReference type="EMBL" id="ABU88337.1"/>
    </source>
</evidence>
<evidence type="ECO:0000256" key="3">
    <source>
        <dbReference type="ARBA" id="ARBA00023274"/>
    </source>
</evidence>
<evidence type="ECO:0000256" key="7">
    <source>
        <dbReference type="RuleBase" id="RU003626"/>
    </source>
</evidence>
<dbReference type="InterPro" id="IPR015946">
    <property type="entry name" value="KH_dom-like_a/b"/>
</dbReference>
<dbReference type="Gene3D" id="3.30.300.20">
    <property type="match status" value="1"/>
</dbReference>
<dbReference type="InterPro" id="IPR009019">
    <property type="entry name" value="KH_sf_prok-type"/>
</dbReference>
<evidence type="ECO:0000256" key="2">
    <source>
        <dbReference type="ARBA" id="ARBA00022980"/>
    </source>
</evidence>
<evidence type="ECO:0000256" key="1">
    <source>
        <dbReference type="ARBA" id="ARBA00010761"/>
    </source>
</evidence>
<comment type="subunit">
    <text evidence="5 7">Part of the 30S ribosomal subunit.</text>
</comment>
<evidence type="ECO:0000256" key="5">
    <source>
        <dbReference type="HAMAP-Rule" id="MF_01309"/>
    </source>
</evidence>
<feature type="compositionally biased region" description="Low complexity" evidence="8">
    <location>
        <begin position="185"/>
        <end position="198"/>
    </location>
</feature>
<keyword evidence="7 10" id="KW-0934">Plastid</keyword>
<dbReference type="EMBL" id="EF587494">
    <property type="protein sequence ID" value="ABU88337.1"/>
    <property type="molecule type" value="Genomic_DNA"/>
</dbReference>
<dbReference type="GO" id="GO:0003735">
    <property type="term" value="F:structural constituent of ribosome"/>
    <property type="evidence" value="ECO:0007669"/>
    <property type="project" value="InterPro"/>
</dbReference>
<name>B2X2C4_CHLMO</name>
<dbReference type="GO" id="GO:0022627">
    <property type="term" value="C:cytosolic small ribosomal subunit"/>
    <property type="evidence" value="ECO:0007669"/>
    <property type="project" value="TreeGrafter"/>
</dbReference>
<dbReference type="InterPro" id="IPR036419">
    <property type="entry name" value="Ribosomal_S3_C_sf"/>
</dbReference>
<dbReference type="InterPro" id="IPR001351">
    <property type="entry name" value="Ribosomal_uS3_C"/>
</dbReference>
<dbReference type="InterPro" id="IPR057258">
    <property type="entry name" value="Ribosomal_uS3"/>
</dbReference>
<geneLocation type="chloroplast" evidence="10"/>
<dbReference type="GO" id="GO:0009507">
    <property type="term" value="C:chloroplast"/>
    <property type="evidence" value="ECO:0007669"/>
    <property type="project" value="UniProtKB-SubCell"/>
</dbReference>
<dbReference type="Gene3D" id="3.30.1140.32">
    <property type="entry name" value="Ribosomal protein S3, C-terminal domain"/>
    <property type="match status" value="1"/>
</dbReference>
<evidence type="ECO:0000256" key="8">
    <source>
        <dbReference type="SAM" id="MobiDB-lite"/>
    </source>
</evidence>
<keyword evidence="3 5" id="KW-0687">Ribonucleoprotein</keyword>
<dbReference type="GO" id="GO:0006412">
    <property type="term" value="P:translation"/>
    <property type="evidence" value="ECO:0007669"/>
    <property type="project" value="UniProtKB-UniRule"/>
</dbReference>
<organism evidence="10">
    <name type="scientific">Chlamydomonas moewusii</name>
    <name type="common">Chlamydomonas eugametos</name>
    <dbReference type="NCBI Taxonomy" id="3054"/>
    <lineage>
        <taxon>Eukaryota</taxon>
        <taxon>Viridiplantae</taxon>
        <taxon>Chlorophyta</taxon>
        <taxon>core chlorophytes</taxon>
        <taxon>Chlorophyceae</taxon>
        <taxon>CS clade</taxon>
        <taxon>Chlamydomonadales</taxon>
        <taxon>Chlamydomonadaceae</taxon>
        <taxon>Chlamydomonas</taxon>
    </lineage>
</organism>
<dbReference type="PROSITE" id="PS00548">
    <property type="entry name" value="RIBOSOMAL_S3"/>
    <property type="match status" value="1"/>
</dbReference>
<comment type="similarity">
    <text evidence="1 5 6">Belongs to the universal ribosomal protein uS3 family.</text>
</comment>
<proteinExistence type="inferred from homology"/>
<protein>
    <recommendedName>
        <fullName evidence="4 5">Small ribosomal subunit protein uS3c</fullName>
    </recommendedName>
</protein>
<dbReference type="CDD" id="cd02412">
    <property type="entry name" value="KH-II_30S_S3"/>
    <property type="match status" value="1"/>
</dbReference>
<dbReference type="HAMAP" id="MF_01309_B">
    <property type="entry name" value="Ribosomal_uS3_B"/>
    <property type="match status" value="1"/>
</dbReference>
<evidence type="ECO:0000256" key="4">
    <source>
        <dbReference type="ARBA" id="ARBA00035154"/>
    </source>
</evidence>
<dbReference type="PANTHER" id="PTHR11760">
    <property type="entry name" value="30S/40S RIBOSOMAL PROTEIN S3"/>
    <property type="match status" value="1"/>
</dbReference>
<dbReference type="SUPFAM" id="SSF54814">
    <property type="entry name" value="Prokaryotic type KH domain (KH-domain type II)"/>
    <property type="match status" value="1"/>
</dbReference>
<evidence type="ECO:0000256" key="6">
    <source>
        <dbReference type="RuleBase" id="RU003624"/>
    </source>
</evidence>
<dbReference type="NCBIfam" id="TIGR01009">
    <property type="entry name" value="rpsC_bact"/>
    <property type="match status" value="1"/>
</dbReference>
<dbReference type="InterPro" id="IPR018280">
    <property type="entry name" value="Ribosomal_uS3_CS"/>
</dbReference>
<keyword evidence="7 10" id="KW-0150">Chloroplast</keyword>
<gene>
    <name evidence="5 10" type="primary">rps3</name>
</gene>
<feature type="domain" description="Small ribosomal subunit protein uS3 C-terminal" evidence="9">
    <location>
        <begin position="705"/>
        <end position="786"/>
    </location>
</feature>
<dbReference type="InterPro" id="IPR005704">
    <property type="entry name" value="Ribosomal_uS3_bac-typ"/>
</dbReference>
<sequence>MGQKVHPSGFRVGITKKHQSQWFARFNKNKYSQTVLEDRMIRDTLNKLFPELLNPSTKGGSAPKRDQNARIKKSRITQIKIERNIVPYQIGIQIHAENCKLLKSSIKNLQVKKDILVKLQKTRQYLTNLKIKLDKLTNAPAETQVKTNFEDSTKRSVGQLELSHEGLNTKLSKIKSLRKKLAKLKTGTSTTRANTTGTRQKKLSSKTKRSISQLLKMKLLRAKLAKLVQPKLKRKALEASTIEKTTAKTLKTKKKVSLKRKNKFETKLTKRQLKRQRVFKKRLKLRKFIRLRDRLLISKGLFLQKKGHKITKKIVLAPTPKFLKDFSLNPKVYLLPVKRIEKLLTPKKAAKGGQKSAAVKTVRTSLQTNIYNSRIQKKFVTMYVEQMKKKFLPHLNELFLEYTSKGFDSNNKAVLSLGYMKQWDFERRVDNLKVQPIEKLDRLVHNLRDKFVMKLNLLRKDFITFGSFSSNSADILGLFQLYNFLMKLKNLVNGLKLNLKHKIKTRLAISKMNGSLNTSRNEPELRSRETSQASDKLRIVDSTNSSLPQKVFRKKLENISNEYRKMKFIEYLKDVVQKHRTDNIYLYLASISESRRKLKEIKNEVKQHLDLYLPGANSIKELNQKSSEDSINLATNEVNNVLMKLAKKHPFDRTFLDCKFEELERRKTMWVQNLQLVPKISIKFFSVNQKALNLKASIVSESVVDALEKRKAFRKVIKTTKENLMRNSEIKGVKIQVAGRLNGAEIARTEWVRAGRVPLQTLRANLDYSYRTANTIYGIIGVKVWIFKGFTKLVTESTGA</sequence>
<dbReference type="Pfam" id="PF00189">
    <property type="entry name" value="Ribosomal_S3_C"/>
    <property type="match status" value="1"/>
</dbReference>
<feature type="region of interest" description="Disordered" evidence="8">
    <location>
        <begin position="185"/>
        <end position="204"/>
    </location>
</feature>
<keyword evidence="2 5" id="KW-0689">Ribosomal protein</keyword>
<dbReference type="SUPFAM" id="SSF54821">
    <property type="entry name" value="Ribosomal protein S3 C-terminal domain"/>
    <property type="match status" value="1"/>
</dbReference>
<dbReference type="PANTHER" id="PTHR11760:SF19">
    <property type="entry name" value="SMALL RIBOSOMAL SUBUNIT PROTEIN US3C"/>
    <property type="match status" value="1"/>
</dbReference>
<evidence type="ECO:0000259" key="9">
    <source>
        <dbReference type="Pfam" id="PF00189"/>
    </source>
</evidence>
<dbReference type="GO" id="GO:0003723">
    <property type="term" value="F:RNA binding"/>
    <property type="evidence" value="ECO:0007669"/>
    <property type="project" value="InterPro"/>
</dbReference>
<reference evidence="10" key="1">
    <citation type="journal article" date="2008" name="J. Phycol.">
        <title>Deep division in the Chlorophyceae (Chlorophyta) revealed by chloroplast phylogenomic analyseS.</title>
        <authorList>
            <person name="Turmel M."/>
            <person name="Brouard J.-S."/>
            <person name="Gagnon C."/>
            <person name="Otis C."/>
            <person name="Lemieux C."/>
        </authorList>
    </citation>
    <scope>NUCLEOTIDE SEQUENCE</scope>
    <source>
        <strain evidence="10">UTEX 97</strain>
    </source>
</reference>
<accession>B2X2C4</accession>
<comment type="subcellular location">
    <subcellularLocation>
        <location evidence="5 7">Plastid</location>
        <location evidence="5 7">Chloroplast</location>
    </subcellularLocation>
</comment>
<dbReference type="AlphaFoldDB" id="B2X2C4"/>